<dbReference type="InterPro" id="IPR003660">
    <property type="entry name" value="HAMP_dom"/>
</dbReference>
<sequence length="485" mass="52312">MKFDNLRVAHKLWLVILGLWLLMMAVTVWTQVRLLQVTEEAEEQTQKYEKISDLTARWHGLAQLAGAMATASTSSTDEALVTDFDDRVKSLLVKIETLQREISQFANTSDEKSALGKATANKLPRVPAYFLNIEEYIRWQRTQRDSAIQLAHQARNDVATVAFISVALVLVLSGGVIVLLMRSITRPLARAVAMAQVITAGDLTQDIQDERRDEFGELMRALSKMVTTLRGVVTQVRTGVESMSTASSEIANGNQDLSMRTEQTASNLQQTAVSMEALTNTVNQSADTARQANQLSTTAVLAATRGGEVVGQVIHSMKHISESSRKIVDIISTIDGIAFQTNILALNAAVEAARAGEQGRGFAVVASEVRSLAGRSAAAAKEIKTLIGLSVETVESGAKQVAQAGHSMEEIVRSVQSVTDLIGEITASSTEQREGIGQVNQAVSRLDQMTQQNAALVEQSAAAASAMHDQAQRLAQVVAVFRVSG</sequence>
<comment type="similarity">
    <text evidence="3">Belongs to the methyl-accepting chemotaxis (MCP) protein family.</text>
</comment>
<feature type="domain" description="HAMP" evidence="8">
    <location>
        <begin position="182"/>
        <end position="234"/>
    </location>
</feature>
<dbReference type="PROSITE" id="PS50111">
    <property type="entry name" value="CHEMOTAXIS_TRANSDUC_2"/>
    <property type="match status" value="1"/>
</dbReference>
<keyword evidence="6" id="KW-0812">Transmembrane</keyword>
<dbReference type="AlphaFoldDB" id="A0A1P8K905"/>
<dbReference type="RefSeq" id="WP_029708695.1">
    <property type="nucleotide sequence ID" value="NZ_CP019239.1"/>
</dbReference>
<dbReference type="GO" id="GO:0006935">
    <property type="term" value="P:chemotaxis"/>
    <property type="evidence" value="ECO:0007669"/>
    <property type="project" value="InterPro"/>
</dbReference>
<dbReference type="PRINTS" id="PR00260">
    <property type="entry name" value="CHEMTRNSDUCR"/>
</dbReference>
<keyword evidence="2" id="KW-0488">Methylation</keyword>
<dbReference type="EMBL" id="CP019239">
    <property type="protein sequence ID" value="APW42474.1"/>
    <property type="molecule type" value="Genomic_DNA"/>
</dbReference>
<dbReference type="SMART" id="SM00283">
    <property type="entry name" value="MA"/>
    <property type="match status" value="1"/>
</dbReference>
<dbReference type="SUPFAM" id="SSF58104">
    <property type="entry name" value="Methyl-accepting chemotaxis protein (MCP) signaling domain"/>
    <property type="match status" value="1"/>
</dbReference>
<evidence type="ECO:0000259" key="7">
    <source>
        <dbReference type="PROSITE" id="PS50111"/>
    </source>
</evidence>
<evidence type="ECO:0000256" key="6">
    <source>
        <dbReference type="SAM" id="Phobius"/>
    </source>
</evidence>
<dbReference type="GO" id="GO:0004888">
    <property type="term" value="F:transmembrane signaling receptor activity"/>
    <property type="evidence" value="ECO:0007669"/>
    <property type="project" value="InterPro"/>
</dbReference>
<dbReference type="InterPro" id="IPR051310">
    <property type="entry name" value="MCP_chemotaxis"/>
</dbReference>
<keyword evidence="6" id="KW-1133">Transmembrane helix</keyword>
<dbReference type="PANTHER" id="PTHR43531">
    <property type="entry name" value="PROTEIN ICFG"/>
    <property type="match status" value="1"/>
</dbReference>
<protein>
    <submittedName>
        <fullName evidence="9">Methyl-accepting chemotaxis protein</fullName>
    </submittedName>
</protein>
<reference evidence="9 10" key="1">
    <citation type="submission" date="2017-01" db="EMBL/GenBank/DDBJ databases">
        <authorList>
            <person name="Mah S.A."/>
            <person name="Swanson W.J."/>
            <person name="Moy G.W."/>
            <person name="Vacquier V.D."/>
        </authorList>
    </citation>
    <scope>NUCLEOTIDE SEQUENCE [LARGE SCALE GENOMIC DNA]</scope>
    <source>
        <strain evidence="9 10">DSM 22694</strain>
    </source>
</reference>
<organism evidence="9 10">
    <name type="scientific">Rhodoferax saidenbachensis</name>
    <dbReference type="NCBI Taxonomy" id="1484693"/>
    <lineage>
        <taxon>Bacteria</taxon>
        <taxon>Pseudomonadati</taxon>
        <taxon>Pseudomonadota</taxon>
        <taxon>Betaproteobacteria</taxon>
        <taxon>Burkholderiales</taxon>
        <taxon>Comamonadaceae</taxon>
        <taxon>Rhodoferax</taxon>
    </lineage>
</organism>
<dbReference type="Gene3D" id="1.10.287.950">
    <property type="entry name" value="Methyl-accepting chemotaxis protein"/>
    <property type="match status" value="1"/>
</dbReference>
<evidence type="ECO:0000256" key="5">
    <source>
        <dbReference type="SAM" id="Coils"/>
    </source>
</evidence>
<evidence type="ECO:0000256" key="2">
    <source>
        <dbReference type="ARBA" id="ARBA00022481"/>
    </source>
</evidence>
<keyword evidence="4" id="KW-0807">Transducer</keyword>
<feature type="domain" description="Methyl-accepting transducer" evidence="7">
    <location>
        <begin position="239"/>
        <end position="468"/>
    </location>
</feature>
<dbReference type="GO" id="GO:0007165">
    <property type="term" value="P:signal transduction"/>
    <property type="evidence" value="ECO:0007669"/>
    <property type="project" value="UniProtKB-KW"/>
</dbReference>
<feature type="coiled-coil region" evidence="5">
    <location>
        <begin position="81"/>
        <end position="108"/>
    </location>
</feature>
<comment type="subcellular location">
    <subcellularLocation>
        <location evidence="1">Membrane</location>
    </subcellularLocation>
</comment>
<dbReference type="GO" id="GO:0005886">
    <property type="term" value="C:plasma membrane"/>
    <property type="evidence" value="ECO:0007669"/>
    <property type="project" value="TreeGrafter"/>
</dbReference>
<dbReference type="Pfam" id="PF00672">
    <property type="entry name" value="HAMP"/>
    <property type="match status" value="1"/>
</dbReference>
<name>A0A1P8K905_9BURK</name>
<evidence type="ECO:0000256" key="4">
    <source>
        <dbReference type="PROSITE-ProRule" id="PRU00284"/>
    </source>
</evidence>
<keyword evidence="10" id="KW-1185">Reference proteome</keyword>
<dbReference type="FunFam" id="1.10.287.950:FF:000001">
    <property type="entry name" value="Methyl-accepting chemotaxis sensory transducer"/>
    <property type="match status" value="1"/>
</dbReference>
<keyword evidence="6" id="KW-0472">Membrane</keyword>
<evidence type="ECO:0000256" key="3">
    <source>
        <dbReference type="ARBA" id="ARBA00029447"/>
    </source>
</evidence>
<evidence type="ECO:0000256" key="1">
    <source>
        <dbReference type="ARBA" id="ARBA00004370"/>
    </source>
</evidence>
<dbReference type="PANTHER" id="PTHR43531:SF14">
    <property type="entry name" value="METHYL-ACCEPTING CHEMOTAXIS PROTEIN I-RELATED"/>
    <property type="match status" value="1"/>
</dbReference>
<dbReference type="eggNOG" id="COG0840">
    <property type="taxonomic scope" value="Bacteria"/>
</dbReference>
<evidence type="ECO:0000259" key="8">
    <source>
        <dbReference type="PROSITE" id="PS50885"/>
    </source>
</evidence>
<dbReference type="InterPro" id="IPR004089">
    <property type="entry name" value="MCPsignal_dom"/>
</dbReference>
<proteinExistence type="inferred from homology"/>
<evidence type="ECO:0000313" key="10">
    <source>
        <dbReference type="Proteomes" id="UP000186110"/>
    </source>
</evidence>
<dbReference type="CDD" id="cd11386">
    <property type="entry name" value="MCP_signal"/>
    <property type="match status" value="1"/>
</dbReference>
<dbReference type="InterPro" id="IPR004090">
    <property type="entry name" value="Chemotax_Me-accpt_rcpt"/>
</dbReference>
<dbReference type="PROSITE" id="PS50885">
    <property type="entry name" value="HAMP"/>
    <property type="match status" value="1"/>
</dbReference>
<gene>
    <name evidence="9" type="ORF">RS694_07960</name>
</gene>
<accession>A0A1P8K905</accession>
<dbReference type="KEGG" id="rsb:RS694_07960"/>
<dbReference type="CDD" id="cd06225">
    <property type="entry name" value="HAMP"/>
    <property type="match status" value="1"/>
</dbReference>
<feature type="transmembrane region" description="Helical" evidence="6">
    <location>
        <begin position="158"/>
        <end position="180"/>
    </location>
</feature>
<dbReference type="Pfam" id="PF00015">
    <property type="entry name" value="MCPsignal"/>
    <property type="match status" value="1"/>
</dbReference>
<evidence type="ECO:0000313" key="9">
    <source>
        <dbReference type="EMBL" id="APW42474.1"/>
    </source>
</evidence>
<keyword evidence="5" id="KW-0175">Coiled coil</keyword>
<dbReference type="SMART" id="SM00304">
    <property type="entry name" value="HAMP"/>
    <property type="match status" value="1"/>
</dbReference>
<dbReference type="Proteomes" id="UP000186110">
    <property type="component" value="Chromosome"/>
</dbReference>
<feature type="transmembrane region" description="Helical" evidence="6">
    <location>
        <begin position="12"/>
        <end position="32"/>
    </location>
</feature>
<dbReference type="STRING" id="1484693.RS694_07960"/>